<feature type="transmembrane region" description="Helical" evidence="6">
    <location>
        <begin position="23"/>
        <end position="43"/>
    </location>
</feature>
<evidence type="ECO:0000256" key="6">
    <source>
        <dbReference type="SAM" id="Phobius"/>
    </source>
</evidence>
<evidence type="ECO:0000256" key="3">
    <source>
        <dbReference type="ARBA" id="ARBA00022989"/>
    </source>
</evidence>
<evidence type="ECO:0000313" key="10">
    <source>
        <dbReference type="Proteomes" id="UP000319700"/>
    </source>
</evidence>
<dbReference type="InterPro" id="IPR058982">
    <property type="entry name" value="Beta-barrel_AprE"/>
</dbReference>
<comment type="subcellular location">
    <subcellularLocation>
        <location evidence="1">Membrane</location>
        <topology evidence="1">Single-pass membrane protein</topology>
    </subcellularLocation>
</comment>
<evidence type="ECO:0000256" key="4">
    <source>
        <dbReference type="ARBA" id="ARBA00023136"/>
    </source>
</evidence>
<feature type="domain" description="Multidrug resistance protein MdtA-like barrel-sandwich hybrid" evidence="7">
    <location>
        <begin position="62"/>
        <end position="259"/>
    </location>
</feature>
<dbReference type="Gene3D" id="2.40.30.170">
    <property type="match status" value="1"/>
</dbReference>
<dbReference type="EMBL" id="RCZH01000002">
    <property type="protein sequence ID" value="TPG44494.1"/>
    <property type="molecule type" value="Genomic_DNA"/>
</dbReference>
<dbReference type="OrthoDB" id="594147at2"/>
<sequence>MNFSSDPVNTLENLIAKNKTKNMSIYLVIVLALITFLALLPVIKVDISSQSRGTIRSTTDNVPVTTIVNGRVTWLSLKNNKIVQKGDTLIKISKENLETDKKTQDTLSSSVVALLNDVSNLLQNKTTNLSTAVSREDLSKFQSGKNELQSKVSQAQINYDRNKILHDKDIIAKADFEKLEYELRLNKQALQSFISQQKAIWENQKRDLEERLKNLNGAVAKIKVESNNYIVLAPISGTIESFSGIQVGSYINASQSIATISAADRLIVESTVSPNDIGLIKKNQKVKFQLDAFNYNQWGLLEGKVIDIDRNITIQGDQAFFKVRCALDSTTLQLKSGYEANVSKGMTLTTRYIITRRSLFDLLFDKIDDWLNPKQVSSKNK</sequence>
<dbReference type="GO" id="GO:0016020">
    <property type="term" value="C:membrane"/>
    <property type="evidence" value="ECO:0007669"/>
    <property type="project" value="UniProtKB-SubCell"/>
</dbReference>
<protein>
    <submittedName>
        <fullName evidence="9">HlyD family efflux transporter periplasmic adaptor subunit</fullName>
    </submittedName>
</protein>
<dbReference type="AlphaFoldDB" id="A0A502F5D4"/>
<organism evidence="9 10">
    <name type="scientific">Flavobacterium pectinovorum</name>
    <dbReference type="NCBI Taxonomy" id="29533"/>
    <lineage>
        <taxon>Bacteria</taxon>
        <taxon>Pseudomonadati</taxon>
        <taxon>Bacteroidota</taxon>
        <taxon>Flavobacteriia</taxon>
        <taxon>Flavobacteriales</taxon>
        <taxon>Flavobacteriaceae</taxon>
        <taxon>Flavobacterium</taxon>
    </lineage>
</organism>
<keyword evidence="3 6" id="KW-1133">Transmembrane helix</keyword>
<dbReference type="SUPFAM" id="SSF111369">
    <property type="entry name" value="HlyD-like secretion proteins"/>
    <property type="match status" value="1"/>
</dbReference>
<name>A0A502F5D4_9FLAO</name>
<evidence type="ECO:0000259" key="7">
    <source>
        <dbReference type="Pfam" id="PF25917"/>
    </source>
</evidence>
<reference evidence="9 10" key="1">
    <citation type="journal article" date="2019" name="Environ. Microbiol.">
        <title>Species interactions and distinct microbial communities in high Arctic permafrost affected cryosols are associated with the CH4 and CO2 gas fluxes.</title>
        <authorList>
            <person name="Altshuler I."/>
            <person name="Hamel J."/>
            <person name="Turney S."/>
            <person name="Magnuson E."/>
            <person name="Levesque R."/>
            <person name="Greer C."/>
            <person name="Whyte L.G."/>
        </authorList>
    </citation>
    <scope>NUCLEOTIDE SEQUENCE [LARGE SCALE GENOMIC DNA]</scope>
    <source>
        <strain evidence="9 10">42</strain>
    </source>
</reference>
<dbReference type="InterPro" id="IPR058625">
    <property type="entry name" value="MdtA-like_BSH"/>
</dbReference>
<evidence type="ECO:0000256" key="5">
    <source>
        <dbReference type="SAM" id="Coils"/>
    </source>
</evidence>
<dbReference type="PANTHER" id="PTHR30386">
    <property type="entry name" value="MEMBRANE FUSION SUBUNIT OF EMRAB-TOLC MULTIDRUG EFFLUX PUMP"/>
    <property type="match status" value="1"/>
</dbReference>
<dbReference type="Proteomes" id="UP000319700">
    <property type="component" value="Unassembled WGS sequence"/>
</dbReference>
<keyword evidence="5" id="KW-0175">Coiled coil</keyword>
<keyword evidence="2 6" id="KW-0812">Transmembrane</keyword>
<feature type="coiled-coil region" evidence="5">
    <location>
        <begin position="198"/>
        <end position="225"/>
    </location>
</feature>
<dbReference type="InterPro" id="IPR050739">
    <property type="entry name" value="MFP"/>
</dbReference>
<feature type="domain" description="AprE-like beta-barrel" evidence="8">
    <location>
        <begin position="266"/>
        <end position="350"/>
    </location>
</feature>
<gene>
    <name evidence="9" type="ORF">EAH81_03175</name>
</gene>
<accession>A0A502F5D4</accession>
<evidence type="ECO:0000259" key="8">
    <source>
        <dbReference type="Pfam" id="PF26002"/>
    </source>
</evidence>
<dbReference type="Pfam" id="PF26002">
    <property type="entry name" value="Beta-barrel_AprE"/>
    <property type="match status" value="1"/>
</dbReference>
<dbReference type="Pfam" id="PF25917">
    <property type="entry name" value="BSH_RND"/>
    <property type="match status" value="1"/>
</dbReference>
<evidence type="ECO:0000256" key="1">
    <source>
        <dbReference type="ARBA" id="ARBA00004167"/>
    </source>
</evidence>
<keyword evidence="10" id="KW-1185">Reference proteome</keyword>
<proteinExistence type="predicted"/>
<dbReference type="PANTHER" id="PTHR30386:SF26">
    <property type="entry name" value="TRANSPORT PROTEIN COMB"/>
    <property type="match status" value="1"/>
</dbReference>
<keyword evidence="4 6" id="KW-0472">Membrane</keyword>
<evidence type="ECO:0000313" key="9">
    <source>
        <dbReference type="EMBL" id="TPG44494.1"/>
    </source>
</evidence>
<evidence type="ECO:0000256" key="2">
    <source>
        <dbReference type="ARBA" id="ARBA00022692"/>
    </source>
</evidence>
<comment type="caution">
    <text evidence="9">The sequence shown here is derived from an EMBL/GenBank/DDBJ whole genome shotgun (WGS) entry which is preliminary data.</text>
</comment>